<evidence type="ECO:0000313" key="2">
    <source>
        <dbReference type="Proteomes" id="UP000664940"/>
    </source>
</evidence>
<gene>
    <name evidence="1" type="ORF">HJG60_000956</name>
</gene>
<reference evidence="1 2" key="1">
    <citation type="journal article" date="2020" name="Nature">
        <title>Six reference-quality genomes reveal evolution of bat adaptations.</title>
        <authorList>
            <person name="Jebb D."/>
            <person name="Huang Z."/>
            <person name="Pippel M."/>
            <person name="Hughes G.M."/>
            <person name="Lavrichenko K."/>
            <person name="Devanna P."/>
            <person name="Winkler S."/>
            <person name="Jermiin L.S."/>
            <person name="Skirmuntt E.C."/>
            <person name="Katzourakis A."/>
            <person name="Burkitt-Gray L."/>
            <person name="Ray D.A."/>
            <person name="Sullivan K.A.M."/>
            <person name="Roscito J.G."/>
            <person name="Kirilenko B.M."/>
            <person name="Davalos L.M."/>
            <person name="Corthals A.P."/>
            <person name="Power M.L."/>
            <person name="Jones G."/>
            <person name="Ransome R.D."/>
            <person name="Dechmann D.K.N."/>
            <person name="Locatelli A.G."/>
            <person name="Puechmaille S.J."/>
            <person name="Fedrigo O."/>
            <person name="Jarvis E.D."/>
            <person name="Hiller M."/>
            <person name="Vernes S.C."/>
            <person name="Myers E.W."/>
            <person name="Teeling E.C."/>
        </authorList>
    </citation>
    <scope>NUCLEOTIDE SEQUENCE [LARGE SCALE GENOMIC DNA]</scope>
    <source>
        <strain evidence="1">Bat1K_MPI-CBG_1</strain>
    </source>
</reference>
<protein>
    <submittedName>
        <fullName evidence="1">AT-rich interaction domain 4B</fullName>
    </submittedName>
</protein>
<comment type="caution">
    <text evidence="1">The sequence shown here is derived from an EMBL/GenBank/DDBJ whole genome shotgun (WGS) entry which is preliminary data.</text>
</comment>
<name>A0A833YBK2_9CHIR</name>
<proteinExistence type="predicted"/>
<dbReference type="EMBL" id="JABVXQ010000016">
    <property type="protein sequence ID" value="KAF6073089.1"/>
    <property type="molecule type" value="Genomic_DNA"/>
</dbReference>
<dbReference type="Proteomes" id="UP000664940">
    <property type="component" value="Unassembled WGS sequence"/>
</dbReference>
<organism evidence="1 2">
    <name type="scientific">Phyllostomus discolor</name>
    <name type="common">pale spear-nosed bat</name>
    <dbReference type="NCBI Taxonomy" id="89673"/>
    <lineage>
        <taxon>Eukaryota</taxon>
        <taxon>Metazoa</taxon>
        <taxon>Chordata</taxon>
        <taxon>Craniata</taxon>
        <taxon>Vertebrata</taxon>
        <taxon>Euteleostomi</taxon>
        <taxon>Mammalia</taxon>
        <taxon>Eutheria</taxon>
        <taxon>Laurasiatheria</taxon>
        <taxon>Chiroptera</taxon>
        <taxon>Yangochiroptera</taxon>
        <taxon>Phyllostomidae</taxon>
        <taxon>Phyllostominae</taxon>
        <taxon>Phyllostomus</taxon>
    </lineage>
</organism>
<accession>A0A833YBK2</accession>
<dbReference type="AlphaFoldDB" id="A0A833YBK2"/>
<evidence type="ECO:0000313" key="1">
    <source>
        <dbReference type="EMBL" id="KAF6073089.1"/>
    </source>
</evidence>
<sequence>MGFKLLKVLLKTVSRRMKRGCTTQAVTAKRNVRPII</sequence>